<keyword evidence="7" id="KW-0175">Coiled coil</keyword>
<dbReference type="GO" id="GO:0005737">
    <property type="term" value="C:cytoplasm"/>
    <property type="evidence" value="ECO:0007669"/>
    <property type="project" value="UniProtKB-SubCell"/>
</dbReference>
<dbReference type="AlphaFoldDB" id="A0A8C3REF5"/>
<comment type="subcellular location">
    <subcellularLocation>
        <location evidence="1">Cytoplasm</location>
    </subcellularLocation>
</comment>
<dbReference type="SMART" id="SM01070">
    <property type="entry name" value="CDC37_M"/>
    <property type="match status" value="1"/>
</dbReference>
<dbReference type="Gene3D" id="1.20.58.610">
    <property type="entry name" value="Cdc37, Hsp90 binding domain"/>
    <property type="match status" value="1"/>
</dbReference>
<protein>
    <recommendedName>
        <fullName evidence="6">Hsp90 co-chaperone Cdc37-like 1</fullName>
    </recommendedName>
</protein>
<feature type="domain" description="Cdc37 Hsp90 binding" evidence="8">
    <location>
        <begin position="121"/>
        <end position="275"/>
    </location>
</feature>
<dbReference type="InterPro" id="IPR013874">
    <property type="entry name" value="Cdc37_Hsp90-bd"/>
</dbReference>
<evidence type="ECO:0000256" key="1">
    <source>
        <dbReference type="ARBA" id="ARBA00004496"/>
    </source>
</evidence>
<dbReference type="InterPro" id="IPR004918">
    <property type="entry name" value="Cdc37"/>
</dbReference>
<dbReference type="GO" id="GO:0051082">
    <property type="term" value="F:unfolded protein binding"/>
    <property type="evidence" value="ECO:0007669"/>
    <property type="project" value="TreeGrafter"/>
</dbReference>
<dbReference type="GO" id="GO:0006457">
    <property type="term" value="P:protein folding"/>
    <property type="evidence" value="ECO:0007669"/>
    <property type="project" value="TreeGrafter"/>
</dbReference>
<organism evidence="9 10">
    <name type="scientific">Cyanoderma ruficeps</name>
    <name type="common">rufous-capped babbler</name>
    <dbReference type="NCBI Taxonomy" id="181631"/>
    <lineage>
        <taxon>Eukaryota</taxon>
        <taxon>Metazoa</taxon>
        <taxon>Chordata</taxon>
        <taxon>Craniata</taxon>
        <taxon>Vertebrata</taxon>
        <taxon>Euteleostomi</taxon>
        <taxon>Archelosauria</taxon>
        <taxon>Archosauria</taxon>
        <taxon>Dinosauria</taxon>
        <taxon>Saurischia</taxon>
        <taxon>Theropoda</taxon>
        <taxon>Coelurosauria</taxon>
        <taxon>Aves</taxon>
        <taxon>Neognathae</taxon>
        <taxon>Neoaves</taxon>
        <taxon>Telluraves</taxon>
        <taxon>Australaves</taxon>
        <taxon>Passeriformes</taxon>
        <taxon>Sylvioidea</taxon>
        <taxon>Timaliidae</taxon>
        <taxon>Cyanoderma</taxon>
    </lineage>
</organism>
<evidence type="ECO:0000256" key="4">
    <source>
        <dbReference type="ARBA" id="ARBA00023186"/>
    </source>
</evidence>
<name>A0A8C3REF5_9PASS</name>
<dbReference type="PANTHER" id="PTHR12800:SF2">
    <property type="entry name" value="HSP90 CO-CHAPERONE CDC37-LIKE 1"/>
    <property type="match status" value="1"/>
</dbReference>
<evidence type="ECO:0000313" key="9">
    <source>
        <dbReference type="Ensembl" id="ENSCRFP00000019683.1"/>
    </source>
</evidence>
<proteinExistence type="inferred from homology"/>
<evidence type="ECO:0000313" key="10">
    <source>
        <dbReference type="Proteomes" id="UP000694396"/>
    </source>
</evidence>
<dbReference type="GO" id="GO:0051087">
    <property type="term" value="F:protein-folding chaperone binding"/>
    <property type="evidence" value="ECO:0007669"/>
    <property type="project" value="TreeGrafter"/>
</dbReference>
<keyword evidence="4" id="KW-0143">Chaperone</keyword>
<comment type="function">
    <text evidence="5">Co-chaperone that binds to numerous proteins and promotes their interaction with Hsp70 and Hsp90.</text>
</comment>
<evidence type="ECO:0000256" key="2">
    <source>
        <dbReference type="ARBA" id="ARBA00006222"/>
    </source>
</evidence>
<dbReference type="Ensembl" id="ENSCRFT00000020338.1">
    <property type="protein sequence ID" value="ENSCRFP00000019683.1"/>
    <property type="gene ID" value="ENSCRFG00000014738.1"/>
</dbReference>
<keyword evidence="10" id="KW-1185">Reference proteome</keyword>
<evidence type="ECO:0000256" key="3">
    <source>
        <dbReference type="ARBA" id="ARBA00022490"/>
    </source>
</evidence>
<evidence type="ECO:0000256" key="6">
    <source>
        <dbReference type="ARBA" id="ARBA00040086"/>
    </source>
</evidence>
<reference evidence="9" key="2">
    <citation type="submission" date="2025-09" db="UniProtKB">
        <authorList>
            <consortium name="Ensembl"/>
        </authorList>
    </citation>
    <scope>IDENTIFICATION</scope>
</reference>
<evidence type="ECO:0000259" key="8">
    <source>
        <dbReference type="SMART" id="SM01070"/>
    </source>
</evidence>
<reference evidence="9" key="1">
    <citation type="submission" date="2025-08" db="UniProtKB">
        <authorList>
            <consortium name="Ensembl"/>
        </authorList>
    </citation>
    <scope>IDENTIFICATION</scope>
</reference>
<dbReference type="SUPFAM" id="SSF101391">
    <property type="entry name" value="Hsp90 co-chaperone CDC37"/>
    <property type="match status" value="1"/>
</dbReference>
<dbReference type="FunFam" id="1.20.58.610:FF:000001">
    <property type="entry name" value="Hsp90 co-chaperone Cdc37-like 1"/>
    <property type="match status" value="1"/>
</dbReference>
<dbReference type="GO" id="GO:0050821">
    <property type="term" value="P:protein stabilization"/>
    <property type="evidence" value="ECO:0007669"/>
    <property type="project" value="TreeGrafter"/>
</dbReference>
<evidence type="ECO:0000256" key="5">
    <source>
        <dbReference type="ARBA" id="ARBA00037145"/>
    </source>
</evidence>
<evidence type="ECO:0000256" key="7">
    <source>
        <dbReference type="SAM" id="Coils"/>
    </source>
</evidence>
<dbReference type="Proteomes" id="UP000694396">
    <property type="component" value="Unplaced"/>
</dbReference>
<sequence>MALWFSSLQGLGSVEEDEEQEFTPTSIQRLSEWQTYDQGIELICQKQEEFVKSSIESKWNLAEAQQKLGSLALHNSESMDQEYAKAQTEVSELRQREEEWRRKEALIERERQNLWNTDSFSKEVFNKSFISQYKRKEDEDEDISKSFIQKHEQKIRYFGMLGRWDDSQRFLSDHPYLVCEETAKYLILWCFHLEGEQKRALMEQIAHQALVMQFIIEMARSCNVDPRGCFRLFFQKAKAGEEGYLEAFKTELEAFKSRVRICSQSQGFQAMSVENSSVYTGIVEGLESLSQNANDLQGCINRNVWNLNSMLQKDEEPKMMDTV</sequence>
<feature type="coiled-coil region" evidence="7">
    <location>
        <begin position="76"/>
        <end position="110"/>
    </location>
</feature>
<keyword evidence="3" id="KW-0963">Cytoplasm</keyword>
<dbReference type="PANTHER" id="PTHR12800">
    <property type="entry name" value="CDC37-RELATED"/>
    <property type="match status" value="1"/>
</dbReference>
<dbReference type="Pfam" id="PF08565">
    <property type="entry name" value="CDC37_M"/>
    <property type="match status" value="1"/>
</dbReference>
<dbReference type="GO" id="GO:0031072">
    <property type="term" value="F:heat shock protein binding"/>
    <property type="evidence" value="ECO:0007669"/>
    <property type="project" value="TreeGrafter"/>
</dbReference>
<comment type="similarity">
    <text evidence="2">Belongs to the CDC37 family.</text>
</comment>
<accession>A0A8C3REF5</accession>
<dbReference type="InterPro" id="IPR038189">
    <property type="entry name" value="Cdc37_Hsp90-bd_sf"/>
</dbReference>